<keyword evidence="1" id="KW-0812">Transmembrane</keyword>
<name>A0A0D0X0N4_9ACTN</name>
<reference evidence="2 3" key="1">
    <citation type="submission" date="2015-01" db="EMBL/GenBank/DDBJ databases">
        <title>Sequencing and annotation of Micromonospora carbonacea strain JXNU-1 genome.</title>
        <authorList>
            <person name="Long Z."/>
            <person name="Huang Y."/>
            <person name="Jiang Y."/>
        </authorList>
    </citation>
    <scope>NUCLEOTIDE SEQUENCE [LARGE SCALE GENOMIC DNA]</scope>
    <source>
        <strain evidence="2 3">JXNU-1</strain>
    </source>
</reference>
<evidence type="ECO:0000256" key="1">
    <source>
        <dbReference type="SAM" id="Phobius"/>
    </source>
</evidence>
<dbReference type="PATRIC" id="fig|47853.6.peg.798"/>
<keyword evidence="3" id="KW-1185">Reference proteome</keyword>
<sequence length="60" mass="6282">MALSSIEPIAAASPLIAAVVVGLPVVGKVIVAGIALRGAESKDRAAIVKAVSELFRWWRR</sequence>
<keyword evidence="1" id="KW-1133">Transmembrane helix</keyword>
<dbReference type="AlphaFoldDB" id="A0A0D0X0N4"/>
<comment type="caution">
    <text evidence="2">The sequence shown here is derived from an EMBL/GenBank/DDBJ whole genome shotgun (WGS) entry which is preliminary data.</text>
</comment>
<accession>A0A0D0X0N4</accession>
<proteinExistence type="predicted"/>
<organism evidence="2 3">
    <name type="scientific">Micromonospora haikouensis</name>
    <dbReference type="NCBI Taxonomy" id="686309"/>
    <lineage>
        <taxon>Bacteria</taxon>
        <taxon>Bacillati</taxon>
        <taxon>Actinomycetota</taxon>
        <taxon>Actinomycetes</taxon>
        <taxon>Micromonosporales</taxon>
        <taxon>Micromonosporaceae</taxon>
        <taxon>Micromonospora</taxon>
    </lineage>
</organism>
<feature type="transmembrane region" description="Helical" evidence="1">
    <location>
        <begin position="12"/>
        <end position="36"/>
    </location>
</feature>
<evidence type="ECO:0000313" key="3">
    <source>
        <dbReference type="Proteomes" id="UP000032254"/>
    </source>
</evidence>
<dbReference type="GeneID" id="301303280"/>
<keyword evidence="1" id="KW-0472">Membrane</keyword>
<gene>
    <name evidence="2" type="ORF">TK50_03730</name>
</gene>
<dbReference type="Proteomes" id="UP000032254">
    <property type="component" value="Unassembled WGS sequence"/>
</dbReference>
<dbReference type="EMBL" id="JXSX01000001">
    <property type="protein sequence ID" value="KIR64741.1"/>
    <property type="molecule type" value="Genomic_DNA"/>
</dbReference>
<protein>
    <submittedName>
        <fullName evidence="2">Uncharacterized protein</fullName>
    </submittedName>
</protein>
<dbReference type="RefSeq" id="WP_043961478.1">
    <property type="nucleotide sequence ID" value="NZ_JXSX01000001.1"/>
</dbReference>
<evidence type="ECO:0000313" key="2">
    <source>
        <dbReference type="EMBL" id="KIR64741.1"/>
    </source>
</evidence>